<gene>
    <name evidence="2" type="ORF">HELGO_WM31548</name>
</gene>
<keyword evidence="1" id="KW-0812">Transmembrane</keyword>
<keyword evidence="1" id="KW-1133">Transmembrane helix</keyword>
<protein>
    <submittedName>
        <fullName evidence="2">Uncharacterized protein</fullName>
    </submittedName>
</protein>
<feature type="transmembrane region" description="Helical" evidence="1">
    <location>
        <begin position="20"/>
        <end position="38"/>
    </location>
</feature>
<accession>A0A6S6SA04</accession>
<keyword evidence="1" id="KW-0472">Membrane</keyword>
<evidence type="ECO:0000256" key="1">
    <source>
        <dbReference type="SAM" id="Phobius"/>
    </source>
</evidence>
<proteinExistence type="predicted"/>
<dbReference type="EMBL" id="CACVAR010000057">
    <property type="protein sequence ID" value="CAA6799770.1"/>
    <property type="molecule type" value="Genomic_DNA"/>
</dbReference>
<organism evidence="2">
    <name type="scientific">uncultured Sulfurovum sp</name>
    <dbReference type="NCBI Taxonomy" id="269237"/>
    <lineage>
        <taxon>Bacteria</taxon>
        <taxon>Pseudomonadati</taxon>
        <taxon>Campylobacterota</taxon>
        <taxon>Epsilonproteobacteria</taxon>
        <taxon>Campylobacterales</taxon>
        <taxon>Sulfurovaceae</taxon>
        <taxon>Sulfurovum</taxon>
        <taxon>environmental samples</taxon>
    </lineage>
</organism>
<sequence>MELEVIQFTNSVVFNYFFTVYFYFTILMSIPFGIFSLFRN</sequence>
<reference evidence="2" key="1">
    <citation type="submission" date="2020-01" db="EMBL/GenBank/DDBJ databases">
        <authorList>
            <person name="Meier V. D."/>
            <person name="Meier V D."/>
        </authorList>
    </citation>
    <scope>NUCLEOTIDE SEQUENCE</scope>
    <source>
        <strain evidence="2">HLG_WM_MAG_03</strain>
    </source>
</reference>
<name>A0A6S6SA04_9BACT</name>
<dbReference type="AlphaFoldDB" id="A0A6S6SA04"/>
<evidence type="ECO:0000313" key="2">
    <source>
        <dbReference type="EMBL" id="CAA6799770.1"/>
    </source>
</evidence>